<dbReference type="InterPro" id="IPR018715">
    <property type="entry name" value="DUF2239"/>
</dbReference>
<protein>
    <recommendedName>
        <fullName evidence="4">DUF2239 domain-containing protein</fullName>
    </recommendedName>
</protein>
<organism evidence="2 3">
    <name type="scientific">Paraburkholderia caledonica</name>
    <dbReference type="NCBI Taxonomy" id="134536"/>
    <lineage>
        <taxon>Bacteria</taxon>
        <taxon>Pseudomonadati</taxon>
        <taxon>Pseudomonadota</taxon>
        <taxon>Betaproteobacteria</taxon>
        <taxon>Burkholderiales</taxon>
        <taxon>Burkholderiaceae</taxon>
        <taxon>Paraburkholderia</taxon>
    </lineage>
</organism>
<accession>A0AB73I6C5</accession>
<name>A0AB73I6C5_9BURK</name>
<evidence type="ECO:0000256" key="1">
    <source>
        <dbReference type="SAM" id="MobiDB-lite"/>
    </source>
</evidence>
<dbReference type="RefSeq" id="WP_392392726.1">
    <property type="nucleotide sequence ID" value="NZ_JAURTK010000001.1"/>
</dbReference>
<gene>
    <name evidence="2" type="ORF">J2793_000864</name>
</gene>
<sequence>MTTHRPTSTTSTTCTAFEGHRLIASGELPAVALAVKGVVERGEQAPILVFDDATAAPVEFDLRGTAEEIVARLVRESSAAHPHNDASNHANSNASNEDAEPDTPRGRGRPKLGVVAREVTLLPRHWDWLNAQPGGASVALRKLVEAARGTGEQRERKRAAQEAAYRFMTAVAGNLPDYEDATRALYAGDQPRFEKKIARWPEDVRAYALRLAGNAFEPPM</sequence>
<evidence type="ECO:0000313" key="3">
    <source>
        <dbReference type="Proteomes" id="UP001229486"/>
    </source>
</evidence>
<reference evidence="2" key="1">
    <citation type="submission" date="2023-07" db="EMBL/GenBank/DDBJ databases">
        <title>Sorghum-associated microbial communities from plants grown in Nebraska, USA.</title>
        <authorList>
            <person name="Schachtman D."/>
        </authorList>
    </citation>
    <scope>NUCLEOTIDE SEQUENCE</scope>
    <source>
        <strain evidence="2">DS1061</strain>
    </source>
</reference>
<feature type="compositionally biased region" description="Low complexity" evidence="1">
    <location>
        <begin position="77"/>
        <end position="96"/>
    </location>
</feature>
<comment type="caution">
    <text evidence="2">The sequence shown here is derived from an EMBL/GenBank/DDBJ whole genome shotgun (WGS) entry which is preliminary data.</text>
</comment>
<proteinExistence type="predicted"/>
<dbReference type="Proteomes" id="UP001229486">
    <property type="component" value="Unassembled WGS sequence"/>
</dbReference>
<dbReference type="Pfam" id="PF09998">
    <property type="entry name" value="DUF2239"/>
    <property type="match status" value="1"/>
</dbReference>
<feature type="region of interest" description="Disordered" evidence="1">
    <location>
        <begin position="77"/>
        <end position="111"/>
    </location>
</feature>
<evidence type="ECO:0000313" key="2">
    <source>
        <dbReference type="EMBL" id="MDP9645442.1"/>
    </source>
</evidence>
<evidence type="ECO:0008006" key="4">
    <source>
        <dbReference type="Google" id="ProtNLM"/>
    </source>
</evidence>
<dbReference type="EMBL" id="JAURTK010000001">
    <property type="protein sequence ID" value="MDP9645442.1"/>
    <property type="molecule type" value="Genomic_DNA"/>
</dbReference>
<dbReference type="AlphaFoldDB" id="A0AB73I6C5"/>